<proteinExistence type="predicted"/>
<organism evidence="3 4">
    <name type="scientific">Deinococcus hopiensis KR-140</name>
    <dbReference type="NCBI Taxonomy" id="695939"/>
    <lineage>
        <taxon>Bacteria</taxon>
        <taxon>Thermotogati</taxon>
        <taxon>Deinococcota</taxon>
        <taxon>Deinococci</taxon>
        <taxon>Deinococcales</taxon>
        <taxon>Deinococcaceae</taxon>
        <taxon>Deinococcus</taxon>
    </lineage>
</organism>
<name>A0A1W1UBX0_9DEIO</name>
<feature type="signal peptide" evidence="1">
    <location>
        <begin position="1"/>
        <end position="18"/>
    </location>
</feature>
<protein>
    <recommendedName>
        <fullName evidence="2">DUF4377 domain-containing protein</fullName>
    </recommendedName>
</protein>
<gene>
    <name evidence="3" type="ORF">SAMN00790413_06711</name>
</gene>
<dbReference type="EMBL" id="FWWU01000002">
    <property type="protein sequence ID" value="SMB78567.1"/>
    <property type="molecule type" value="Genomic_DNA"/>
</dbReference>
<dbReference type="InterPro" id="IPR025485">
    <property type="entry name" value="DUF4377"/>
</dbReference>
<dbReference type="STRING" id="695939.SAMN00790413_06711"/>
<keyword evidence="1" id="KW-0732">Signal</keyword>
<accession>A0A1W1UBX0</accession>
<dbReference type="OrthoDB" id="5348860at2"/>
<dbReference type="Proteomes" id="UP000192582">
    <property type="component" value="Unassembled WGS sequence"/>
</dbReference>
<evidence type="ECO:0000256" key="1">
    <source>
        <dbReference type="SAM" id="SignalP"/>
    </source>
</evidence>
<keyword evidence="4" id="KW-1185">Reference proteome</keyword>
<reference evidence="3 4" key="1">
    <citation type="submission" date="2017-04" db="EMBL/GenBank/DDBJ databases">
        <authorList>
            <person name="Afonso C.L."/>
            <person name="Miller P.J."/>
            <person name="Scott M.A."/>
            <person name="Spackman E."/>
            <person name="Goraichik I."/>
            <person name="Dimitrov K.M."/>
            <person name="Suarez D.L."/>
            <person name="Swayne D.E."/>
        </authorList>
    </citation>
    <scope>NUCLEOTIDE SEQUENCE [LARGE SCALE GENOMIC DNA]</scope>
    <source>
        <strain evidence="3 4">KR-140</strain>
    </source>
</reference>
<dbReference type="Pfam" id="PF14302">
    <property type="entry name" value="DUF4377"/>
    <property type="match status" value="1"/>
</dbReference>
<sequence length="113" mass="13065">MRLLLVAAALLFSGCAQFGAPEQLTLRTSSTLSECRGWAPKPRQCYGVYRMPENTLYSTFFKEELQGFTFEEGYEYTLLVRVDRISNPPADAPDRTYTLVRVLDKYRVREVKR</sequence>
<evidence type="ECO:0000259" key="2">
    <source>
        <dbReference type="Pfam" id="PF14302"/>
    </source>
</evidence>
<dbReference type="PROSITE" id="PS51257">
    <property type="entry name" value="PROKAR_LIPOPROTEIN"/>
    <property type="match status" value="1"/>
</dbReference>
<dbReference type="AlphaFoldDB" id="A0A1W1UBX0"/>
<feature type="chain" id="PRO_5012077001" description="DUF4377 domain-containing protein" evidence="1">
    <location>
        <begin position="19"/>
        <end position="113"/>
    </location>
</feature>
<feature type="domain" description="DUF4377" evidence="2">
    <location>
        <begin position="30"/>
        <end position="105"/>
    </location>
</feature>
<evidence type="ECO:0000313" key="4">
    <source>
        <dbReference type="Proteomes" id="UP000192582"/>
    </source>
</evidence>
<dbReference type="RefSeq" id="WP_084045260.1">
    <property type="nucleotide sequence ID" value="NZ_FWWU01000002.1"/>
</dbReference>
<evidence type="ECO:0000313" key="3">
    <source>
        <dbReference type="EMBL" id="SMB78567.1"/>
    </source>
</evidence>